<comment type="cofactor">
    <cofactor evidence="1">
        <name>Zn(2+)</name>
        <dbReference type="ChEBI" id="CHEBI:29105"/>
    </cofactor>
</comment>
<dbReference type="SUPFAM" id="SSF52467">
    <property type="entry name" value="DHS-like NAD/FAD-binding domain"/>
    <property type="match status" value="1"/>
</dbReference>
<evidence type="ECO:0000313" key="7">
    <source>
        <dbReference type="WBParaSite" id="ECPE_0000364001-mRNA-1"/>
    </source>
</evidence>
<dbReference type="GO" id="GO:0033553">
    <property type="term" value="C:rDNA heterochromatin"/>
    <property type="evidence" value="ECO:0007669"/>
    <property type="project" value="TreeGrafter"/>
</dbReference>
<dbReference type="InterPro" id="IPR026590">
    <property type="entry name" value="Ssirtuin_cat_dom"/>
</dbReference>
<feature type="region of interest" description="Disordered" evidence="5">
    <location>
        <begin position="78"/>
        <end position="103"/>
    </location>
</feature>
<dbReference type="PROSITE" id="PS50305">
    <property type="entry name" value="SIRTUIN"/>
    <property type="match status" value="1"/>
</dbReference>
<feature type="compositionally biased region" description="Polar residues" evidence="5">
    <location>
        <begin position="258"/>
        <end position="279"/>
    </location>
</feature>
<dbReference type="GO" id="GO:0005637">
    <property type="term" value="C:nuclear inner membrane"/>
    <property type="evidence" value="ECO:0007669"/>
    <property type="project" value="TreeGrafter"/>
</dbReference>
<reference evidence="7" key="1">
    <citation type="submission" date="2016-06" db="UniProtKB">
        <authorList>
            <consortium name="WormBaseParasite"/>
        </authorList>
    </citation>
    <scope>IDENTIFICATION</scope>
</reference>
<dbReference type="InterPro" id="IPR003000">
    <property type="entry name" value="Sirtuin"/>
</dbReference>
<keyword evidence="4" id="KW-0479">Metal-binding</keyword>
<name>A0A183A9K2_9TREM</name>
<evidence type="ECO:0000256" key="1">
    <source>
        <dbReference type="ARBA" id="ARBA00001947"/>
    </source>
</evidence>
<evidence type="ECO:0000256" key="5">
    <source>
        <dbReference type="SAM" id="MobiDB-lite"/>
    </source>
</evidence>
<feature type="domain" description="Deacetylase sirtuin-type" evidence="6">
    <location>
        <begin position="1"/>
        <end position="208"/>
    </location>
</feature>
<dbReference type="GO" id="GO:0070403">
    <property type="term" value="F:NAD+ binding"/>
    <property type="evidence" value="ECO:0007669"/>
    <property type="project" value="InterPro"/>
</dbReference>
<organism evidence="7">
    <name type="scientific">Echinostoma caproni</name>
    <dbReference type="NCBI Taxonomy" id="27848"/>
    <lineage>
        <taxon>Eukaryota</taxon>
        <taxon>Metazoa</taxon>
        <taxon>Spiralia</taxon>
        <taxon>Lophotrochozoa</taxon>
        <taxon>Platyhelminthes</taxon>
        <taxon>Trematoda</taxon>
        <taxon>Digenea</taxon>
        <taxon>Plagiorchiida</taxon>
        <taxon>Echinostomata</taxon>
        <taxon>Echinostomatoidea</taxon>
        <taxon>Echinostomatidae</taxon>
        <taxon>Echinostoma</taxon>
    </lineage>
</organism>
<evidence type="ECO:0000256" key="4">
    <source>
        <dbReference type="PROSITE-ProRule" id="PRU00236"/>
    </source>
</evidence>
<feature type="binding site" evidence="4">
    <location>
        <position position="43"/>
    </location>
    <ligand>
        <name>Zn(2+)</name>
        <dbReference type="ChEBI" id="CHEBI:29105"/>
    </ligand>
</feature>
<dbReference type="Pfam" id="PF02146">
    <property type="entry name" value="SIR2"/>
    <property type="match status" value="1"/>
</dbReference>
<proteinExistence type="predicted"/>
<feature type="compositionally biased region" description="Basic and acidic residues" evidence="5">
    <location>
        <begin position="240"/>
        <end position="257"/>
    </location>
</feature>
<feature type="compositionally biased region" description="Polar residues" evidence="5">
    <location>
        <begin position="287"/>
        <end position="303"/>
    </location>
</feature>
<dbReference type="InterPro" id="IPR050134">
    <property type="entry name" value="NAD-dep_sirtuin_deacylases"/>
</dbReference>
<feature type="binding site" evidence="4">
    <location>
        <position position="40"/>
    </location>
    <ligand>
        <name>Zn(2+)</name>
        <dbReference type="ChEBI" id="CHEBI:29105"/>
    </ligand>
</feature>
<feature type="compositionally biased region" description="Low complexity" evidence="5">
    <location>
        <begin position="337"/>
        <end position="352"/>
    </location>
</feature>
<dbReference type="WBParaSite" id="ECPE_0000364001-mRNA-1">
    <property type="protein sequence ID" value="ECPE_0000364001-mRNA-1"/>
    <property type="gene ID" value="ECPE_0000364001"/>
</dbReference>
<evidence type="ECO:0000256" key="2">
    <source>
        <dbReference type="ARBA" id="ARBA00022679"/>
    </source>
</evidence>
<feature type="active site" description="Proton acceptor" evidence="4">
    <location>
        <position position="32"/>
    </location>
</feature>
<feature type="compositionally biased region" description="Low complexity" evidence="5">
    <location>
        <begin position="396"/>
        <end position="410"/>
    </location>
</feature>
<dbReference type="AlphaFoldDB" id="A0A183A9K2"/>
<feature type="compositionally biased region" description="Basic and acidic residues" evidence="5">
    <location>
        <begin position="89"/>
        <end position="103"/>
    </location>
</feature>
<feature type="binding site" evidence="4">
    <location>
        <position position="64"/>
    </location>
    <ligand>
        <name>Zn(2+)</name>
        <dbReference type="ChEBI" id="CHEBI:29105"/>
    </ligand>
</feature>
<keyword evidence="2" id="KW-0808">Transferase</keyword>
<dbReference type="PANTHER" id="PTHR11085">
    <property type="entry name" value="NAD-DEPENDENT PROTEIN DEACYLASE SIRTUIN-5, MITOCHONDRIAL-RELATED"/>
    <property type="match status" value="1"/>
</dbReference>
<dbReference type="GO" id="GO:0017136">
    <property type="term" value="F:histone deacetylase activity, NAD-dependent"/>
    <property type="evidence" value="ECO:0007669"/>
    <property type="project" value="TreeGrafter"/>
</dbReference>
<evidence type="ECO:0000256" key="3">
    <source>
        <dbReference type="ARBA" id="ARBA00023027"/>
    </source>
</evidence>
<dbReference type="GO" id="GO:0002039">
    <property type="term" value="F:p53 binding"/>
    <property type="evidence" value="ECO:0007669"/>
    <property type="project" value="TreeGrafter"/>
</dbReference>
<dbReference type="GO" id="GO:0003714">
    <property type="term" value="F:transcription corepressor activity"/>
    <property type="evidence" value="ECO:0007669"/>
    <property type="project" value="TreeGrafter"/>
</dbReference>
<dbReference type="GO" id="GO:0005654">
    <property type="term" value="C:nucleoplasm"/>
    <property type="evidence" value="ECO:0007669"/>
    <property type="project" value="TreeGrafter"/>
</dbReference>
<feature type="region of interest" description="Disordered" evidence="5">
    <location>
        <begin position="240"/>
        <end position="428"/>
    </location>
</feature>
<dbReference type="PANTHER" id="PTHR11085:SF9">
    <property type="entry name" value="NAD-DEPENDENT PROTEIN DEACETYLASE SIRTUIN-1"/>
    <property type="match status" value="1"/>
</dbReference>
<accession>A0A183A9K2</accession>
<sequence length="428" mass="46627">LLEAKNKLLRNYTQNIDTLEQAAGITRLIQCHGSFASASCTSCKYRVPGIQIKDAIFAQKIPYCPRCRPKEAKEIASATNGTLSSPQLSEKDPITNETGDHTTNRQTVNSSCAAFFGVLKPDIVFFGEDLSSEFHNTLASDVKEADLVLVMGSSLKVRPVSHIPNSIPGHVPQILINREPLSNHDFDVELLGDCDVIVSELCTRLGWELDNGLGPVAAEPGTLIPLRQLWENRMKKEEMLQETRMKPIEREEVRTTEADQISSEISPKNKQSPALTDATKSNETKDTTQGAEITDGGSAQCSKNVVEINESDEESDEEEDVWEVAASLPLSQRRANSSTHPRSPRSSSSCSGKHPHPVEPRTPPPTPKELEPSCCTTPSPPPLVNAVDEISEQPLSDTSKVTTAASSSSSLDGPEPKRPRGDQEPTSE</sequence>
<feature type="compositionally biased region" description="Basic and acidic residues" evidence="5">
    <location>
        <begin position="414"/>
        <end position="428"/>
    </location>
</feature>
<feature type="binding site" evidence="4">
    <location>
        <position position="112"/>
    </location>
    <ligand>
        <name>Zn(2+)</name>
        <dbReference type="ChEBI" id="CHEBI:29105"/>
    </ligand>
</feature>
<dbReference type="InterPro" id="IPR029035">
    <property type="entry name" value="DHS-like_NAD/FAD-binding_dom"/>
</dbReference>
<feature type="compositionally biased region" description="Acidic residues" evidence="5">
    <location>
        <begin position="309"/>
        <end position="322"/>
    </location>
</feature>
<keyword evidence="3" id="KW-0520">NAD</keyword>
<dbReference type="Gene3D" id="3.40.50.1220">
    <property type="entry name" value="TPP-binding domain"/>
    <property type="match status" value="1"/>
</dbReference>
<dbReference type="GO" id="GO:0046872">
    <property type="term" value="F:metal ion binding"/>
    <property type="evidence" value="ECO:0007669"/>
    <property type="project" value="UniProtKB-KW"/>
</dbReference>
<evidence type="ECO:0000259" key="6">
    <source>
        <dbReference type="PROSITE" id="PS50305"/>
    </source>
</evidence>
<keyword evidence="4" id="KW-0862">Zinc</keyword>
<feature type="compositionally biased region" description="Polar residues" evidence="5">
    <location>
        <begin position="78"/>
        <end position="88"/>
    </location>
</feature>
<protein>
    <submittedName>
        <fullName evidence="7">Deacetylase sirtuin-type domain-containing protein</fullName>
    </submittedName>
</protein>